<evidence type="ECO:0000313" key="2">
    <source>
        <dbReference type="Proteomes" id="UP000004457"/>
    </source>
</evidence>
<accession>C0ENY0</accession>
<sequence length="41" mass="5004">MNAPNLWRVNVKGRLKRRIQSFRRPYNNNYLKTKKTLPDSE</sequence>
<reference evidence="1 2" key="1">
    <citation type="submission" date="2009-01" db="EMBL/GenBank/DDBJ databases">
        <authorList>
            <person name="Fulton L."/>
            <person name="Clifton S."/>
            <person name="Chinwalla A.T."/>
            <person name="Mitreva M."/>
            <person name="Sodergren E."/>
            <person name="Weinstock G."/>
            <person name="Clifton S."/>
            <person name="Dooling D.J."/>
            <person name="Fulton B."/>
            <person name="Minx P."/>
            <person name="Pepin K.H."/>
            <person name="Johnson M."/>
            <person name="Bhonagiri V."/>
            <person name="Nash W.E."/>
            <person name="Mardis E.R."/>
            <person name="Wilson R.K."/>
        </authorList>
    </citation>
    <scope>NUCLEOTIDE SEQUENCE [LARGE SCALE GENOMIC DNA]</scope>
    <source>
        <strain evidence="1 2">NRL30031/H210</strain>
    </source>
</reference>
<comment type="caution">
    <text evidence="1">The sequence shown here is derived from an EMBL/GenBank/DDBJ whole genome shotgun (WGS) entry which is preliminary data.</text>
</comment>
<gene>
    <name evidence="1" type="ORF">NEIFLAOT_01669</name>
</gene>
<dbReference type="AlphaFoldDB" id="C0ENY0"/>
<organism evidence="1 2">
    <name type="scientific">Neisseria flavescens NRL30031/H210</name>
    <dbReference type="NCBI Taxonomy" id="546264"/>
    <lineage>
        <taxon>Bacteria</taxon>
        <taxon>Pseudomonadati</taxon>
        <taxon>Pseudomonadota</taxon>
        <taxon>Betaproteobacteria</taxon>
        <taxon>Neisseriales</taxon>
        <taxon>Neisseriaceae</taxon>
        <taxon>Neisseria</taxon>
    </lineage>
</organism>
<dbReference type="Proteomes" id="UP000004457">
    <property type="component" value="Unassembled WGS sequence"/>
</dbReference>
<evidence type="ECO:0000313" key="1">
    <source>
        <dbReference type="EMBL" id="EEG33234.1"/>
    </source>
</evidence>
<dbReference type="EMBL" id="ACEN01000076">
    <property type="protein sequence ID" value="EEG33234.1"/>
    <property type="molecule type" value="Genomic_DNA"/>
</dbReference>
<protein>
    <submittedName>
        <fullName evidence="1">Uncharacterized protein</fullName>
    </submittedName>
</protein>
<keyword evidence="2" id="KW-1185">Reference proteome</keyword>
<name>C0ENY0_NEIFL</name>
<proteinExistence type="predicted"/>